<evidence type="ECO:0000313" key="1">
    <source>
        <dbReference type="EMBL" id="MBM6827660.1"/>
    </source>
</evidence>
<keyword evidence="2" id="KW-1185">Reference proteome</keyword>
<sequence length="270" mass="30864">MLRQNRWEKEWMILEKKELRYLERQREEKKPSALRQKLEEKIPEKLEDTLNAAFVKAFDLVFEKGTGIIEKTYNKEQQKMDYQVREYAAGLKANRKTVKAFDRQSQAARAKNLAISGVEGVGLGLLGVGIPDIPLFTAVILKSVYEIALTYGFTYESEEEQWFILKIIETALRKGAELEQGNALLNGWIDSQARGGHMGEKEAAGKQQEQRRRTADALSEALLYMKFLQGIPVAGVAGGISNTIYLKKITDYAELKYKRRFLRARLPEGR</sequence>
<gene>
    <name evidence="1" type="ORF">H6A13_11240</name>
</gene>
<dbReference type="PANTHER" id="PTHR41260:SF1">
    <property type="entry name" value="PROTEIN ECSC"/>
    <property type="match status" value="1"/>
</dbReference>
<dbReference type="Proteomes" id="UP000713880">
    <property type="component" value="Unassembled WGS sequence"/>
</dbReference>
<name>A0A938X4U8_9CLOT</name>
<dbReference type="PANTHER" id="PTHR41260">
    <property type="entry name" value="PROTEIN ECSC"/>
    <property type="match status" value="1"/>
</dbReference>
<proteinExistence type="predicted"/>
<reference evidence="1" key="1">
    <citation type="submission" date="2020-08" db="EMBL/GenBank/DDBJ databases">
        <authorList>
            <person name="Cejkova D."/>
            <person name="Kubasova T."/>
            <person name="Jahodarova E."/>
            <person name="Rychlik I."/>
        </authorList>
    </citation>
    <scope>NUCLEOTIDE SEQUENCE</scope>
    <source>
        <strain evidence="1">An420c</strain>
    </source>
</reference>
<reference evidence="1" key="2">
    <citation type="journal article" date="2021" name="Sci. Rep.">
        <title>The distribution of antibiotic resistance genes in chicken gut microbiota commensals.</title>
        <authorList>
            <person name="Juricova H."/>
            <person name="Matiasovicova J."/>
            <person name="Kubasova T."/>
            <person name="Cejkova D."/>
            <person name="Rychlik I."/>
        </authorList>
    </citation>
    <scope>NUCLEOTIDE SEQUENCE</scope>
    <source>
        <strain evidence="1">An420c</strain>
    </source>
</reference>
<dbReference type="EMBL" id="JACJLV010000048">
    <property type="protein sequence ID" value="MBM6827660.1"/>
    <property type="molecule type" value="Genomic_DNA"/>
</dbReference>
<dbReference type="Pfam" id="PF12787">
    <property type="entry name" value="EcsC"/>
    <property type="match status" value="1"/>
</dbReference>
<dbReference type="AlphaFoldDB" id="A0A938X4U8"/>
<protein>
    <submittedName>
        <fullName evidence="1">EcsC family protein</fullName>
    </submittedName>
</protein>
<evidence type="ECO:0000313" key="2">
    <source>
        <dbReference type="Proteomes" id="UP000713880"/>
    </source>
</evidence>
<dbReference type="InterPro" id="IPR024787">
    <property type="entry name" value="EcsC"/>
</dbReference>
<organism evidence="1 2">
    <name type="scientific">Mordavella massiliensis</name>
    <dbReference type="NCBI Taxonomy" id="1871024"/>
    <lineage>
        <taxon>Bacteria</taxon>
        <taxon>Bacillati</taxon>
        <taxon>Bacillota</taxon>
        <taxon>Clostridia</taxon>
        <taxon>Eubacteriales</taxon>
        <taxon>Clostridiaceae</taxon>
        <taxon>Mordavella</taxon>
    </lineage>
</organism>
<dbReference type="RefSeq" id="WP_204909651.1">
    <property type="nucleotide sequence ID" value="NZ_JACJLV010000048.1"/>
</dbReference>
<comment type="caution">
    <text evidence="1">The sequence shown here is derived from an EMBL/GenBank/DDBJ whole genome shotgun (WGS) entry which is preliminary data.</text>
</comment>
<accession>A0A938X4U8</accession>